<keyword evidence="1" id="KW-0812">Transmembrane</keyword>
<name>A0A502FTM5_9PROT</name>
<feature type="transmembrane region" description="Helical" evidence="1">
    <location>
        <begin position="72"/>
        <end position="93"/>
    </location>
</feature>
<evidence type="ECO:0000256" key="1">
    <source>
        <dbReference type="SAM" id="Phobius"/>
    </source>
</evidence>
<protein>
    <submittedName>
        <fullName evidence="2">Uncharacterized protein</fullName>
    </submittedName>
</protein>
<sequence>MKYLPLVRRHLPLAVLTLVGFAALPDLALAQGADPFTTGTTWFISGPARGIAMLAVAAIAVALFFLRFSLMFIGCVLAGGLLLANITTIIGFLGF</sequence>
<feature type="transmembrane region" description="Helical" evidence="1">
    <location>
        <begin position="42"/>
        <end position="65"/>
    </location>
</feature>
<comment type="caution">
    <text evidence="2">The sequence shown here is derived from an EMBL/GenBank/DDBJ whole genome shotgun (WGS) entry which is preliminary data.</text>
</comment>
<evidence type="ECO:0000313" key="3">
    <source>
        <dbReference type="Proteomes" id="UP000317078"/>
    </source>
</evidence>
<reference evidence="2 3" key="1">
    <citation type="journal article" date="2019" name="Environ. Microbiol.">
        <title>Species interactions and distinct microbial communities in high Arctic permafrost affected cryosols are associated with the CH4 and CO2 gas fluxes.</title>
        <authorList>
            <person name="Altshuler I."/>
            <person name="Hamel J."/>
            <person name="Turney S."/>
            <person name="Magnuson E."/>
            <person name="Levesque R."/>
            <person name="Greer C."/>
            <person name="Whyte L.G."/>
        </authorList>
    </citation>
    <scope>NUCLEOTIDE SEQUENCE [LARGE SCALE GENOMIC DNA]</scope>
    <source>
        <strain evidence="2 3">S9.3B</strain>
    </source>
</reference>
<gene>
    <name evidence="2" type="ORF">EAH89_18040</name>
</gene>
<proteinExistence type="predicted"/>
<organism evidence="2 3">
    <name type="scientific">Muricoccus nepalensis</name>
    <dbReference type="NCBI Taxonomy" id="1854500"/>
    <lineage>
        <taxon>Bacteria</taxon>
        <taxon>Pseudomonadati</taxon>
        <taxon>Pseudomonadota</taxon>
        <taxon>Alphaproteobacteria</taxon>
        <taxon>Acetobacterales</taxon>
        <taxon>Roseomonadaceae</taxon>
        <taxon>Muricoccus</taxon>
    </lineage>
</organism>
<accession>A0A502FTM5</accession>
<dbReference type="RefSeq" id="WP_140885119.1">
    <property type="nucleotide sequence ID" value="NZ_RCZP01000020.1"/>
</dbReference>
<evidence type="ECO:0000313" key="2">
    <source>
        <dbReference type="EMBL" id="TPG52466.1"/>
    </source>
</evidence>
<dbReference type="EMBL" id="RCZP01000020">
    <property type="protein sequence ID" value="TPG52466.1"/>
    <property type="molecule type" value="Genomic_DNA"/>
</dbReference>
<keyword evidence="1" id="KW-1133">Transmembrane helix</keyword>
<dbReference type="AlphaFoldDB" id="A0A502FTM5"/>
<keyword evidence="1" id="KW-0472">Membrane</keyword>
<dbReference type="Proteomes" id="UP000317078">
    <property type="component" value="Unassembled WGS sequence"/>
</dbReference>
<keyword evidence="3" id="KW-1185">Reference proteome</keyword>